<protein>
    <recommendedName>
        <fullName evidence="5">NAD(P)-binding protein</fullName>
    </recommendedName>
</protein>
<sequence length="250" mass="27004">MSSTRAIVAFGSGPGIGNHVSAEFVSKGFSHVILLARNEQRLKNEDAAFVSKASSNVRVDTLRLDLSDLSSIPGILKKIDELTKGEELEVVFFNAARIKPSGVLEVAVEEIEEDFKVGAPYTLGLSHDTTAKITQTTNLSLYIIAQWAIPRLQQLKKSNPSSKPSLLVTNSFLPQTPVPQLLSLSLVKASQRNMVHSFNLAYAESGVHAGLITVGGVVAPENKNLNPKNIAEKTYAFYEAADGLEVDISE</sequence>
<reference evidence="3 4" key="1">
    <citation type="submission" date="2024-02" db="EMBL/GenBank/DDBJ databases">
        <title>De novo assembly and annotation of 12 fungi associated with fruit tree decline syndrome in Ontario, Canada.</title>
        <authorList>
            <person name="Sulman M."/>
            <person name="Ellouze W."/>
            <person name="Ilyukhin E."/>
        </authorList>
    </citation>
    <scope>NUCLEOTIDE SEQUENCE [LARGE SCALE GENOMIC DNA]</scope>
    <source>
        <strain evidence="3 4">M42-189</strain>
    </source>
</reference>
<dbReference type="SUPFAM" id="SSF51735">
    <property type="entry name" value="NAD(P)-binding Rossmann-fold domains"/>
    <property type="match status" value="1"/>
</dbReference>
<keyword evidence="4" id="KW-1185">Reference proteome</keyword>
<evidence type="ECO:0000313" key="3">
    <source>
        <dbReference type="EMBL" id="KAL1608140.1"/>
    </source>
</evidence>
<dbReference type="Gene3D" id="3.40.50.720">
    <property type="entry name" value="NAD(P)-binding Rossmann-like Domain"/>
    <property type="match status" value="1"/>
</dbReference>
<dbReference type="EMBL" id="JAKJXO020000003">
    <property type="protein sequence ID" value="KAL1608140.1"/>
    <property type="molecule type" value="Genomic_DNA"/>
</dbReference>
<dbReference type="Proteomes" id="UP001521785">
    <property type="component" value="Unassembled WGS sequence"/>
</dbReference>
<evidence type="ECO:0008006" key="5">
    <source>
        <dbReference type="Google" id="ProtNLM"/>
    </source>
</evidence>
<proteinExistence type="inferred from homology"/>
<dbReference type="InterPro" id="IPR002347">
    <property type="entry name" value="SDR_fam"/>
</dbReference>
<keyword evidence="2" id="KW-0560">Oxidoreductase</keyword>
<evidence type="ECO:0000313" key="4">
    <source>
        <dbReference type="Proteomes" id="UP001521785"/>
    </source>
</evidence>
<dbReference type="Pfam" id="PF00106">
    <property type="entry name" value="adh_short"/>
    <property type="match status" value="1"/>
</dbReference>
<evidence type="ECO:0000256" key="1">
    <source>
        <dbReference type="ARBA" id="ARBA00006484"/>
    </source>
</evidence>
<accession>A0ABR3RUM7</accession>
<name>A0ABR3RUM7_9PLEO</name>
<comment type="caution">
    <text evidence="3">The sequence shown here is derived from an EMBL/GenBank/DDBJ whole genome shotgun (WGS) entry which is preliminary data.</text>
</comment>
<dbReference type="PANTHER" id="PTHR43669">
    <property type="entry name" value="5-KETO-D-GLUCONATE 5-REDUCTASE"/>
    <property type="match status" value="1"/>
</dbReference>
<comment type="similarity">
    <text evidence="1">Belongs to the short-chain dehydrogenases/reductases (SDR) family.</text>
</comment>
<organism evidence="3 4">
    <name type="scientific">Paraconiothyrium brasiliense</name>
    <dbReference type="NCBI Taxonomy" id="300254"/>
    <lineage>
        <taxon>Eukaryota</taxon>
        <taxon>Fungi</taxon>
        <taxon>Dikarya</taxon>
        <taxon>Ascomycota</taxon>
        <taxon>Pezizomycotina</taxon>
        <taxon>Dothideomycetes</taxon>
        <taxon>Pleosporomycetidae</taxon>
        <taxon>Pleosporales</taxon>
        <taxon>Massarineae</taxon>
        <taxon>Didymosphaeriaceae</taxon>
        <taxon>Paraconiothyrium</taxon>
    </lineage>
</organism>
<dbReference type="PANTHER" id="PTHR43669:SF3">
    <property type="entry name" value="ALCOHOL DEHYDROGENASE, PUTATIVE (AFU_ORTHOLOGUE AFUA_3G03445)-RELATED"/>
    <property type="match status" value="1"/>
</dbReference>
<evidence type="ECO:0000256" key="2">
    <source>
        <dbReference type="ARBA" id="ARBA00023002"/>
    </source>
</evidence>
<gene>
    <name evidence="3" type="ORF">SLS60_003079</name>
</gene>
<dbReference type="InterPro" id="IPR036291">
    <property type="entry name" value="NAD(P)-bd_dom_sf"/>
</dbReference>